<dbReference type="Pfam" id="PF13177">
    <property type="entry name" value="DNA_pol3_delta2"/>
    <property type="match status" value="1"/>
</dbReference>
<dbReference type="GO" id="GO:0006261">
    <property type="term" value="P:DNA-templated DNA replication"/>
    <property type="evidence" value="ECO:0007669"/>
    <property type="project" value="TreeGrafter"/>
</dbReference>
<dbReference type="Gene3D" id="3.40.50.300">
    <property type="entry name" value="P-loop containing nucleotide triphosphate hydrolases"/>
    <property type="match status" value="1"/>
</dbReference>
<evidence type="ECO:0000256" key="1">
    <source>
        <dbReference type="SAM" id="MobiDB-lite"/>
    </source>
</evidence>
<gene>
    <name evidence="3" type="ORF">JCM17844_04250</name>
</gene>
<dbReference type="PANTHER" id="PTHR11669">
    <property type="entry name" value="REPLICATION FACTOR C / DNA POLYMERASE III GAMMA-TAU SUBUNIT"/>
    <property type="match status" value="1"/>
</dbReference>
<proteinExistence type="predicted"/>
<feature type="region of interest" description="Disordered" evidence="1">
    <location>
        <begin position="75"/>
        <end position="95"/>
    </location>
</feature>
<evidence type="ECO:0000313" key="4">
    <source>
        <dbReference type="Proteomes" id="UP000322084"/>
    </source>
</evidence>
<dbReference type="PANTHER" id="PTHR11669:SF8">
    <property type="entry name" value="DNA POLYMERASE III SUBUNIT DELTA"/>
    <property type="match status" value="1"/>
</dbReference>
<dbReference type="NCBIfam" id="NF005677">
    <property type="entry name" value="PRK07471.1"/>
    <property type="match status" value="1"/>
</dbReference>
<dbReference type="InterPro" id="IPR050238">
    <property type="entry name" value="DNA_Rep/Repair_Clamp_Loader"/>
</dbReference>
<dbReference type="EMBL" id="BKCL01000001">
    <property type="protein sequence ID" value="GEQ96788.1"/>
    <property type="molecule type" value="Genomic_DNA"/>
</dbReference>
<dbReference type="InterPro" id="IPR003593">
    <property type="entry name" value="AAA+_ATPase"/>
</dbReference>
<dbReference type="AlphaFoldDB" id="A0A5A7MPA8"/>
<dbReference type="GO" id="GO:0009360">
    <property type="term" value="C:DNA polymerase III complex"/>
    <property type="evidence" value="ECO:0007669"/>
    <property type="project" value="TreeGrafter"/>
</dbReference>
<evidence type="ECO:0000259" key="2">
    <source>
        <dbReference type="SMART" id="SM00382"/>
    </source>
</evidence>
<evidence type="ECO:0000313" key="3">
    <source>
        <dbReference type="EMBL" id="GEQ96788.1"/>
    </source>
</evidence>
<dbReference type="InterPro" id="IPR027417">
    <property type="entry name" value="P-loop_NTPase"/>
</dbReference>
<sequence>MAPRQTAVPDHDPLDPRHAEHLVGHEQAERAFLDAFASRRMHHAWLITGPKGVGKATLAWRIARYLLRESQKQAGQAQQQAMGPSLFGDDEPIKEGQEPAQSLEMAADDPLFQRIAKGGHGNLMCIERGWDERKKQWRGDILVDDVRKVQAFFGRTASEDGWRVCIVDSADELNRNAANALLKILEEPPEKGLLLLVAHAPGRLLPTIRSRCRKVALQPLPDTGVEAVLQKAFPDMDPSDSLALARLAQGAPGRAVSLAQGKGLAHYRDLVALLKTMPGISIPDAYKFAGRFALKSADADYKTVTALLLMWVETMVRAAGIGETALEIVEGEAAIRQRFISALGLDRWVELWEKMGRLIMRADAVHLDRKQVLISLLMMLDDAAQGRFSA</sequence>
<dbReference type="SUPFAM" id="SSF52540">
    <property type="entry name" value="P-loop containing nucleoside triphosphate hydrolases"/>
    <property type="match status" value="1"/>
</dbReference>
<feature type="domain" description="AAA+ ATPase" evidence="2">
    <location>
        <begin position="41"/>
        <end position="220"/>
    </location>
</feature>
<protein>
    <submittedName>
        <fullName evidence="3">DNA polymerase III subunit delta</fullName>
    </submittedName>
</protein>
<dbReference type="SMART" id="SM00382">
    <property type="entry name" value="AAA"/>
    <property type="match status" value="1"/>
</dbReference>
<comment type="caution">
    <text evidence="3">The sequence shown here is derived from an EMBL/GenBank/DDBJ whole genome shotgun (WGS) entry which is preliminary data.</text>
</comment>
<organism evidence="3 4">
    <name type="scientific">Iodidimonas gelatinilytica</name>
    <dbReference type="NCBI Taxonomy" id="1236966"/>
    <lineage>
        <taxon>Bacteria</taxon>
        <taxon>Pseudomonadati</taxon>
        <taxon>Pseudomonadota</taxon>
        <taxon>Alphaproteobacteria</taxon>
        <taxon>Iodidimonadales</taxon>
        <taxon>Iodidimonadaceae</taxon>
        <taxon>Iodidimonas</taxon>
    </lineage>
</organism>
<reference evidence="3 4" key="1">
    <citation type="submission" date="2019-09" db="EMBL/GenBank/DDBJ databases">
        <title>NBRP : Genome information of microbial organism related human and environment.</title>
        <authorList>
            <person name="Hattori M."/>
            <person name="Oshima K."/>
            <person name="Inaba H."/>
            <person name="Suda W."/>
            <person name="Sakamoto M."/>
            <person name="Iino T."/>
            <person name="Kitahara M."/>
            <person name="Oshida Y."/>
            <person name="Iida T."/>
            <person name="Kudo T."/>
            <person name="Itoh T."/>
            <person name="Ohkuma M."/>
        </authorList>
    </citation>
    <scope>NUCLEOTIDE SEQUENCE [LARGE SCALE GENOMIC DNA]</scope>
    <source>
        <strain evidence="3 4">Hi-2</strain>
    </source>
</reference>
<name>A0A5A7MPA8_9PROT</name>
<dbReference type="RefSeq" id="WP_149999385.1">
    <property type="nucleotide sequence ID" value="NZ_BKCL01000001.1"/>
</dbReference>
<accession>A0A5A7MPA8</accession>
<dbReference type="Proteomes" id="UP000322084">
    <property type="component" value="Unassembled WGS sequence"/>
</dbReference>